<dbReference type="EMBL" id="JAELVQ010000016">
    <property type="protein sequence ID" value="MBJ6368816.1"/>
    <property type="molecule type" value="Genomic_DNA"/>
</dbReference>
<protein>
    <submittedName>
        <fullName evidence="2">Uncharacterized protein</fullName>
    </submittedName>
</protein>
<keyword evidence="3" id="KW-1185">Reference proteome</keyword>
<evidence type="ECO:0000313" key="2">
    <source>
        <dbReference type="EMBL" id="MBJ6368816.1"/>
    </source>
</evidence>
<dbReference type="Proteomes" id="UP000610931">
    <property type="component" value="Unassembled WGS sequence"/>
</dbReference>
<gene>
    <name evidence="2" type="ORF">JF259_12015</name>
</gene>
<keyword evidence="1" id="KW-0732">Signal</keyword>
<comment type="caution">
    <text evidence="2">The sequence shown here is derived from an EMBL/GenBank/DDBJ whole genome shotgun (WGS) entry which is preliminary data.</text>
</comment>
<feature type="chain" id="PRO_5035170130" evidence="1">
    <location>
        <begin position="21"/>
        <end position="230"/>
    </location>
</feature>
<dbReference type="AlphaFoldDB" id="A0A8J7LYQ5"/>
<proteinExistence type="predicted"/>
<evidence type="ECO:0000256" key="1">
    <source>
        <dbReference type="SAM" id="SignalP"/>
    </source>
</evidence>
<sequence>MKKLVLFFSGLLMSITTITALETTNLNHEKPSDISKRYSYAQPIAFMERGIAFLIFPDGSFDFNTHSDEHFYNDYYRNNTRRNVINATYRGPHVNINYSSTNTRGVFISRDRYGKIRRIGNVYLNYSRNGKITRVGNVFLKYNRGNGLLKQVGNLHVRYNHWGEIVNIRGQVNHYNNNCNACGMLSCTTDHNHDHGYYNNSNWNDNYDADDHYYYYKQNGKVKKHKKNKR</sequence>
<dbReference type="RefSeq" id="WP_199115578.1">
    <property type="nucleotide sequence ID" value="NZ_JAELVQ010000016.1"/>
</dbReference>
<reference evidence="2" key="1">
    <citation type="submission" date="2020-12" db="EMBL/GenBank/DDBJ databases">
        <title>Snuella sp. nov., isolated from sediment in Incheon.</title>
        <authorList>
            <person name="Kim W."/>
        </authorList>
    </citation>
    <scope>NUCLEOTIDE SEQUENCE</scope>
    <source>
        <strain evidence="2">CAU 1569</strain>
    </source>
</reference>
<feature type="signal peptide" evidence="1">
    <location>
        <begin position="1"/>
        <end position="20"/>
    </location>
</feature>
<organism evidence="2 3">
    <name type="scientific">Snuella sedimenti</name>
    <dbReference type="NCBI Taxonomy" id="2798802"/>
    <lineage>
        <taxon>Bacteria</taxon>
        <taxon>Pseudomonadati</taxon>
        <taxon>Bacteroidota</taxon>
        <taxon>Flavobacteriia</taxon>
        <taxon>Flavobacteriales</taxon>
        <taxon>Flavobacteriaceae</taxon>
        <taxon>Snuella</taxon>
    </lineage>
</organism>
<name>A0A8J7LYQ5_9FLAO</name>
<accession>A0A8J7LYQ5</accession>
<evidence type="ECO:0000313" key="3">
    <source>
        <dbReference type="Proteomes" id="UP000610931"/>
    </source>
</evidence>